<dbReference type="Proteomes" id="UP000753908">
    <property type="component" value="Unassembled WGS sequence"/>
</dbReference>
<sequence>VGSVEVRFPIIRDSNGIGTIQLAPFFDIGTAWNNKGQILSPSTLASIGLGLRWQLNPSFSATLDWGIPLISVSDEGDALQDNGITFSLRFQPF</sequence>
<name>A0A951PGP5_9CYAN</name>
<evidence type="ECO:0000313" key="4">
    <source>
        <dbReference type="EMBL" id="MBW4543501.1"/>
    </source>
</evidence>
<dbReference type="GO" id="GO:0019867">
    <property type="term" value="C:outer membrane"/>
    <property type="evidence" value="ECO:0007669"/>
    <property type="project" value="InterPro"/>
</dbReference>
<evidence type="ECO:0000256" key="2">
    <source>
        <dbReference type="ARBA" id="ARBA00023136"/>
    </source>
</evidence>
<gene>
    <name evidence="4" type="ORF">KME25_03485</name>
</gene>
<comment type="subcellular location">
    <subcellularLocation>
        <location evidence="1">Membrane</location>
    </subcellularLocation>
</comment>
<evidence type="ECO:0000259" key="3">
    <source>
        <dbReference type="Pfam" id="PF01103"/>
    </source>
</evidence>
<dbReference type="Pfam" id="PF01103">
    <property type="entry name" value="Omp85"/>
    <property type="match status" value="1"/>
</dbReference>
<feature type="non-terminal residue" evidence="4">
    <location>
        <position position="1"/>
    </location>
</feature>
<feature type="domain" description="Bacterial surface antigen (D15)" evidence="3">
    <location>
        <begin position="1"/>
        <end position="87"/>
    </location>
</feature>
<dbReference type="Gene3D" id="2.40.160.50">
    <property type="entry name" value="membrane protein fhac: a member of the omp85/tpsb transporter family"/>
    <property type="match status" value="1"/>
</dbReference>
<evidence type="ECO:0000256" key="1">
    <source>
        <dbReference type="ARBA" id="ARBA00004370"/>
    </source>
</evidence>
<dbReference type="InterPro" id="IPR000184">
    <property type="entry name" value="Bac_surfAg_D15"/>
</dbReference>
<evidence type="ECO:0000313" key="5">
    <source>
        <dbReference type="Proteomes" id="UP000753908"/>
    </source>
</evidence>
<protein>
    <submittedName>
        <fullName evidence="4">BamA/TamA family outer membrane protein</fullName>
    </submittedName>
</protein>
<organism evidence="4 5">
    <name type="scientific">Symplocastrum torsivum CPER-KK1</name>
    <dbReference type="NCBI Taxonomy" id="450513"/>
    <lineage>
        <taxon>Bacteria</taxon>
        <taxon>Bacillati</taxon>
        <taxon>Cyanobacteriota</taxon>
        <taxon>Cyanophyceae</taxon>
        <taxon>Oscillatoriophycideae</taxon>
        <taxon>Oscillatoriales</taxon>
        <taxon>Microcoleaceae</taxon>
        <taxon>Symplocastrum</taxon>
    </lineage>
</organism>
<reference evidence="4" key="2">
    <citation type="journal article" date="2022" name="Microbiol. Resour. Announc.">
        <title>Metagenome Sequencing to Explore Phylogenomics of Terrestrial Cyanobacteria.</title>
        <authorList>
            <person name="Ward R.D."/>
            <person name="Stajich J.E."/>
            <person name="Johansen J.R."/>
            <person name="Huntemann M."/>
            <person name="Clum A."/>
            <person name="Foster B."/>
            <person name="Foster B."/>
            <person name="Roux S."/>
            <person name="Palaniappan K."/>
            <person name="Varghese N."/>
            <person name="Mukherjee S."/>
            <person name="Reddy T.B.K."/>
            <person name="Daum C."/>
            <person name="Copeland A."/>
            <person name="Chen I.A."/>
            <person name="Ivanova N.N."/>
            <person name="Kyrpides N.C."/>
            <person name="Shapiro N."/>
            <person name="Eloe-Fadrosh E.A."/>
            <person name="Pietrasiak N."/>
        </authorList>
    </citation>
    <scope>NUCLEOTIDE SEQUENCE</scope>
    <source>
        <strain evidence="4">CPER-KK1</strain>
    </source>
</reference>
<keyword evidence="2" id="KW-0472">Membrane</keyword>
<reference evidence="4" key="1">
    <citation type="submission" date="2021-05" db="EMBL/GenBank/DDBJ databases">
        <authorList>
            <person name="Pietrasiak N."/>
            <person name="Ward R."/>
            <person name="Stajich J.E."/>
            <person name="Kurbessoian T."/>
        </authorList>
    </citation>
    <scope>NUCLEOTIDE SEQUENCE</scope>
    <source>
        <strain evidence="4">CPER-KK1</strain>
    </source>
</reference>
<dbReference type="EMBL" id="JAHHIF010000004">
    <property type="protein sequence ID" value="MBW4543501.1"/>
    <property type="molecule type" value="Genomic_DNA"/>
</dbReference>
<proteinExistence type="predicted"/>
<comment type="caution">
    <text evidence="4">The sequence shown here is derived from an EMBL/GenBank/DDBJ whole genome shotgun (WGS) entry which is preliminary data.</text>
</comment>
<dbReference type="AlphaFoldDB" id="A0A951PGP5"/>
<accession>A0A951PGP5</accession>